<sequence>MKTIIWILSIIMIIKEVKTQCVSNETIRKSDEYFCLLEACWWCEMQIEGETVYICSDVATATCEQIEDSLKHSGNPCSYFQCNSIPFLSYSFVLILFFVLSLFF</sequence>
<dbReference type="EMBL" id="JAPDFW010000063">
    <property type="protein sequence ID" value="KAJ5076122.1"/>
    <property type="molecule type" value="Genomic_DNA"/>
</dbReference>
<proteinExistence type="predicted"/>
<feature type="transmembrane region" description="Helical" evidence="1">
    <location>
        <begin position="85"/>
        <end position="103"/>
    </location>
</feature>
<dbReference type="AlphaFoldDB" id="A0A9Q0RDG6"/>
<reference evidence="3" key="1">
    <citation type="submission" date="2022-10" db="EMBL/GenBank/DDBJ databases">
        <title>Novel sulphate-reducing endosymbionts in the free-living metamonad Anaeramoeba.</title>
        <authorList>
            <person name="Jerlstrom-Hultqvist J."/>
            <person name="Cepicka I."/>
            <person name="Gallot-Lavallee L."/>
            <person name="Salas-Leiva D."/>
            <person name="Curtis B.A."/>
            <person name="Zahonova K."/>
            <person name="Pipaliya S."/>
            <person name="Dacks J."/>
            <person name="Roger A.J."/>
        </authorList>
    </citation>
    <scope>NUCLEOTIDE SEQUENCE</scope>
    <source>
        <strain evidence="3">BMAN</strain>
    </source>
</reference>
<keyword evidence="1" id="KW-0472">Membrane</keyword>
<keyword evidence="1" id="KW-1133">Transmembrane helix</keyword>
<evidence type="ECO:0000256" key="1">
    <source>
        <dbReference type="SAM" id="Phobius"/>
    </source>
</evidence>
<name>A0A9Q0RDG6_ANAIG</name>
<evidence type="ECO:0000256" key="2">
    <source>
        <dbReference type="SAM" id="SignalP"/>
    </source>
</evidence>
<gene>
    <name evidence="3" type="ORF">M0811_06984</name>
</gene>
<dbReference type="Proteomes" id="UP001149090">
    <property type="component" value="Unassembled WGS sequence"/>
</dbReference>
<keyword evidence="4" id="KW-1185">Reference proteome</keyword>
<protein>
    <submittedName>
        <fullName evidence="3">Uncharacterized protein</fullName>
    </submittedName>
</protein>
<evidence type="ECO:0000313" key="4">
    <source>
        <dbReference type="Proteomes" id="UP001149090"/>
    </source>
</evidence>
<organism evidence="3 4">
    <name type="scientific">Anaeramoeba ignava</name>
    <name type="common">Anaerobic marine amoeba</name>
    <dbReference type="NCBI Taxonomy" id="1746090"/>
    <lineage>
        <taxon>Eukaryota</taxon>
        <taxon>Metamonada</taxon>
        <taxon>Anaeramoebidae</taxon>
        <taxon>Anaeramoeba</taxon>
    </lineage>
</organism>
<keyword evidence="1" id="KW-0812">Transmembrane</keyword>
<accession>A0A9Q0RDG6</accession>
<feature type="signal peptide" evidence="2">
    <location>
        <begin position="1"/>
        <end position="19"/>
    </location>
</feature>
<feature type="chain" id="PRO_5040265111" evidence="2">
    <location>
        <begin position="20"/>
        <end position="104"/>
    </location>
</feature>
<comment type="caution">
    <text evidence="3">The sequence shown here is derived from an EMBL/GenBank/DDBJ whole genome shotgun (WGS) entry which is preliminary data.</text>
</comment>
<evidence type="ECO:0000313" key="3">
    <source>
        <dbReference type="EMBL" id="KAJ5076122.1"/>
    </source>
</evidence>
<keyword evidence="2" id="KW-0732">Signal</keyword>